<gene>
    <name evidence="3" type="ORF">P153DRAFT_375315</name>
</gene>
<evidence type="ECO:0000313" key="3">
    <source>
        <dbReference type="EMBL" id="KAF2130607.1"/>
    </source>
</evidence>
<dbReference type="RefSeq" id="XP_033524994.1">
    <property type="nucleotide sequence ID" value="XM_033669578.1"/>
</dbReference>
<dbReference type="FunFam" id="1.50.10.10:FF:000048">
    <property type="entry name" value="Unsaturated chondroitin disaccharide hydrolase"/>
    <property type="match status" value="1"/>
</dbReference>
<dbReference type="GO" id="GO:0052757">
    <property type="term" value="F:chondroitin hydrolase activity"/>
    <property type="evidence" value="ECO:0007669"/>
    <property type="project" value="TreeGrafter"/>
</dbReference>
<keyword evidence="1 3" id="KW-0378">Hydrolase</keyword>
<keyword evidence="4" id="KW-1185">Reference proteome</keyword>
<dbReference type="PANTHER" id="PTHR36845:SF1">
    <property type="entry name" value="HYDROLASE, PUTATIVE (AFU_ORTHOLOGUE AFUA_7G05090)-RELATED"/>
    <property type="match status" value="1"/>
</dbReference>
<dbReference type="GeneID" id="54410010"/>
<proteinExistence type="inferred from homology"/>
<reference evidence="3" key="1">
    <citation type="journal article" date="2020" name="Stud. Mycol.">
        <title>101 Dothideomycetes genomes: a test case for predicting lifestyles and emergence of pathogens.</title>
        <authorList>
            <person name="Haridas S."/>
            <person name="Albert R."/>
            <person name="Binder M."/>
            <person name="Bloem J."/>
            <person name="Labutti K."/>
            <person name="Salamov A."/>
            <person name="Andreopoulos B."/>
            <person name="Baker S."/>
            <person name="Barry K."/>
            <person name="Bills G."/>
            <person name="Bluhm B."/>
            <person name="Cannon C."/>
            <person name="Castanera R."/>
            <person name="Culley D."/>
            <person name="Daum C."/>
            <person name="Ezra D."/>
            <person name="Gonzalez J."/>
            <person name="Henrissat B."/>
            <person name="Kuo A."/>
            <person name="Liang C."/>
            <person name="Lipzen A."/>
            <person name="Lutzoni F."/>
            <person name="Magnuson J."/>
            <person name="Mondo S."/>
            <person name="Nolan M."/>
            <person name="Ohm R."/>
            <person name="Pangilinan J."/>
            <person name="Park H.-J."/>
            <person name="Ramirez L."/>
            <person name="Alfaro M."/>
            <person name="Sun H."/>
            <person name="Tritt A."/>
            <person name="Yoshinaga Y."/>
            <person name="Zwiers L.-H."/>
            <person name="Turgeon B."/>
            <person name="Goodwin S."/>
            <person name="Spatafora J."/>
            <person name="Crous P."/>
            <person name="Grigoriev I."/>
        </authorList>
    </citation>
    <scope>NUCLEOTIDE SEQUENCE</scope>
    <source>
        <strain evidence="3">CBS 119687</strain>
    </source>
</reference>
<name>A0A6A6AI68_9PLEO</name>
<accession>A0A6A6AI68</accession>
<dbReference type="InterPro" id="IPR052369">
    <property type="entry name" value="UG_Glycosaminoglycan_Hydrolase"/>
</dbReference>
<dbReference type="Proteomes" id="UP000799771">
    <property type="component" value="Unassembled WGS sequence"/>
</dbReference>
<dbReference type="GO" id="GO:0000272">
    <property type="term" value="P:polysaccharide catabolic process"/>
    <property type="evidence" value="ECO:0007669"/>
    <property type="project" value="TreeGrafter"/>
</dbReference>
<dbReference type="InterPro" id="IPR008928">
    <property type="entry name" value="6-hairpin_glycosidase_sf"/>
</dbReference>
<evidence type="ECO:0000256" key="2">
    <source>
        <dbReference type="ARBA" id="ARBA00038358"/>
    </source>
</evidence>
<dbReference type="SUPFAM" id="SSF48208">
    <property type="entry name" value="Six-hairpin glycosidases"/>
    <property type="match status" value="1"/>
</dbReference>
<sequence>MANAPAQKKSMNQPAIVKGIDISEIFSENVAAKILQVAQRGMKNPAPLKTYPHTVPQTGPNAGTYEEREADFWTCGFFPGSIYALLERATRYPQALRIPTSLRPQLSAQLLALGRHWSVAIAHMSRRTDTHDMGFIVQPALQSDWELTGNAASLACVVDAAYALSSRWDERVGAIRSWDVAVNNRYALTDMGRNFLVIVDSMCNLDLLYYVAHHVGDPALAALATRHADTVMQAIIRPDHSTFHLVNFDPATGRPQAKLTNQGWDDDSTWSRGQAWCILGFAQVYAWTKDGKYLATAVDCAQYFLRRAREGEGKWTYPLVPRWDFDAPREEGGVLRDVSAGLIAANGLLLVHRALQALPSESAAQIVGESDMDFLDTAVRIVGQTLEMAYDSDLASFATAPLGKDVVNGNRSPDEQVSVRESGFDAILRHSTANWNADAHVKYKDHGLVYADYYLLEFGNKMLRMGVL</sequence>
<comment type="similarity">
    <text evidence="2">Belongs to the glycosyl hydrolase 88 family.</text>
</comment>
<dbReference type="Gene3D" id="1.50.10.10">
    <property type="match status" value="1"/>
</dbReference>
<dbReference type="AlphaFoldDB" id="A0A6A6AI68"/>
<organism evidence="3 4">
    <name type="scientific">Dothidotthia symphoricarpi CBS 119687</name>
    <dbReference type="NCBI Taxonomy" id="1392245"/>
    <lineage>
        <taxon>Eukaryota</taxon>
        <taxon>Fungi</taxon>
        <taxon>Dikarya</taxon>
        <taxon>Ascomycota</taxon>
        <taxon>Pezizomycotina</taxon>
        <taxon>Dothideomycetes</taxon>
        <taxon>Pleosporomycetidae</taxon>
        <taxon>Pleosporales</taxon>
        <taxon>Dothidotthiaceae</taxon>
        <taxon>Dothidotthia</taxon>
    </lineage>
</organism>
<evidence type="ECO:0000313" key="4">
    <source>
        <dbReference type="Proteomes" id="UP000799771"/>
    </source>
</evidence>
<dbReference type="OrthoDB" id="2317065at2759"/>
<dbReference type="EMBL" id="ML977504">
    <property type="protein sequence ID" value="KAF2130607.1"/>
    <property type="molecule type" value="Genomic_DNA"/>
</dbReference>
<dbReference type="PANTHER" id="PTHR36845">
    <property type="entry name" value="HYDROLASE, PUTATIVE (AFU_ORTHOLOGUE AFUA_7G05090)-RELATED"/>
    <property type="match status" value="1"/>
</dbReference>
<protein>
    <submittedName>
        <fullName evidence="3">Glycoside hydrolase family 88 protein</fullName>
    </submittedName>
</protein>
<evidence type="ECO:0000256" key="1">
    <source>
        <dbReference type="ARBA" id="ARBA00022801"/>
    </source>
</evidence>
<dbReference type="InterPro" id="IPR012341">
    <property type="entry name" value="6hp_glycosidase-like_sf"/>
</dbReference>